<feature type="transmembrane region" description="Helical" evidence="5">
    <location>
        <begin position="12"/>
        <end position="31"/>
    </location>
</feature>
<organism evidence="6 7">
    <name type="scientific">Anabas testudineus</name>
    <name type="common">Climbing perch</name>
    <name type="synonym">Anthias testudineus</name>
    <dbReference type="NCBI Taxonomy" id="64144"/>
    <lineage>
        <taxon>Eukaryota</taxon>
        <taxon>Metazoa</taxon>
        <taxon>Chordata</taxon>
        <taxon>Craniata</taxon>
        <taxon>Vertebrata</taxon>
        <taxon>Euteleostomi</taxon>
        <taxon>Actinopterygii</taxon>
        <taxon>Neopterygii</taxon>
        <taxon>Teleostei</taxon>
        <taxon>Neoteleostei</taxon>
        <taxon>Acanthomorphata</taxon>
        <taxon>Anabantaria</taxon>
        <taxon>Anabantiformes</taxon>
        <taxon>Anabantoidei</taxon>
        <taxon>Anabantidae</taxon>
        <taxon>Anabas</taxon>
    </lineage>
</organism>
<dbReference type="PANTHER" id="PTHR19282">
    <property type="entry name" value="TETRASPANIN"/>
    <property type="match status" value="1"/>
</dbReference>
<evidence type="ECO:0000313" key="6">
    <source>
        <dbReference type="Ensembl" id="ENSATEP00000065367.2"/>
    </source>
</evidence>
<evidence type="ECO:0000256" key="1">
    <source>
        <dbReference type="ARBA" id="ARBA00004141"/>
    </source>
</evidence>
<reference evidence="6" key="1">
    <citation type="submission" date="2021-04" db="EMBL/GenBank/DDBJ databases">
        <authorList>
            <consortium name="Wellcome Sanger Institute Data Sharing"/>
        </authorList>
    </citation>
    <scope>NUCLEOTIDE SEQUENCE [LARGE SCALE GENOMIC DNA]</scope>
</reference>
<reference evidence="6" key="3">
    <citation type="submission" date="2025-09" db="UniProtKB">
        <authorList>
            <consortium name="Ensembl"/>
        </authorList>
    </citation>
    <scope>IDENTIFICATION</scope>
</reference>
<comment type="subcellular location">
    <subcellularLocation>
        <location evidence="1">Membrane</location>
        <topology evidence="1">Multi-pass membrane protein</topology>
    </subcellularLocation>
</comment>
<evidence type="ECO:0000256" key="5">
    <source>
        <dbReference type="SAM" id="Phobius"/>
    </source>
</evidence>
<dbReference type="Proteomes" id="UP000265040">
    <property type="component" value="Chromosome 23"/>
</dbReference>
<feature type="transmembrane region" description="Helical" evidence="5">
    <location>
        <begin position="76"/>
        <end position="100"/>
    </location>
</feature>
<dbReference type="GeneTree" id="ENSGT00940000166983"/>
<evidence type="ECO:0000256" key="2">
    <source>
        <dbReference type="ARBA" id="ARBA00022692"/>
    </source>
</evidence>
<protein>
    <recommendedName>
        <fullName evidence="8">Tetraspanin</fullName>
    </recommendedName>
</protein>
<keyword evidence="3 5" id="KW-1133">Transmembrane helix</keyword>
<evidence type="ECO:0000313" key="7">
    <source>
        <dbReference type="Proteomes" id="UP000265040"/>
    </source>
</evidence>
<feature type="transmembrane region" description="Helical" evidence="5">
    <location>
        <begin position="52"/>
        <end position="70"/>
    </location>
</feature>
<reference evidence="6" key="2">
    <citation type="submission" date="2025-08" db="UniProtKB">
        <authorList>
            <consortium name="Ensembl"/>
        </authorList>
    </citation>
    <scope>IDENTIFICATION</scope>
</reference>
<dbReference type="AlphaFoldDB" id="A0A7N6FJ61"/>
<evidence type="ECO:0008006" key="8">
    <source>
        <dbReference type="Google" id="ProtNLM"/>
    </source>
</evidence>
<keyword evidence="2 5" id="KW-0812">Transmembrane</keyword>
<proteinExistence type="predicted"/>
<dbReference type="InterPro" id="IPR008952">
    <property type="entry name" value="Tetraspanin_EC2_sf"/>
</dbReference>
<keyword evidence="4 5" id="KW-0472">Membrane</keyword>
<dbReference type="Pfam" id="PF00335">
    <property type="entry name" value="Tetraspanin"/>
    <property type="match status" value="1"/>
</dbReference>
<feature type="transmembrane region" description="Helical" evidence="5">
    <location>
        <begin position="187"/>
        <end position="211"/>
    </location>
</feature>
<name>A0A7N6FJ61_ANATE</name>
<dbReference type="SUPFAM" id="SSF48652">
    <property type="entry name" value="Tetraspanin"/>
    <property type="match status" value="1"/>
</dbReference>
<dbReference type="InterPro" id="IPR018499">
    <property type="entry name" value="Tetraspanin/Peripherin"/>
</dbReference>
<accession>A0A7N6FJ61</accession>
<dbReference type="PROSITE" id="PS51257">
    <property type="entry name" value="PROKAR_LIPOPROTEIN"/>
    <property type="match status" value="1"/>
</dbReference>
<keyword evidence="7" id="KW-1185">Reference proteome</keyword>
<dbReference type="GO" id="GO:0005886">
    <property type="term" value="C:plasma membrane"/>
    <property type="evidence" value="ECO:0007669"/>
    <property type="project" value="TreeGrafter"/>
</dbReference>
<dbReference type="Ensembl" id="ENSATET00000069101.2">
    <property type="protein sequence ID" value="ENSATEP00000065367.2"/>
    <property type="gene ID" value="ENSATEG00000023340.3"/>
</dbReference>
<dbReference type="GO" id="GO:1900746">
    <property type="term" value="P:regulation of vascular endothelial growth factor signaling pathway"/>
    <property type="evidence" value="ECO:0007669"/>
    <property type="project" value="TreeGrafter"/>
</dbReference>
<sequence>MGKINGCLKCLFVFFNVLFAIVGCLLIYGSIKSTAHSQQMSAFGGPSLGWSWVVAIGVLGISCLGIYAGLSEKPIALKIFAGFMGIGMVIMMIFGIITVVTRNKVKDNFQTIAADVAKSIKEDKDLKGMLEALQASAQCCGVVKPEDWGNEIPDSCECKTTYMGVCRSKPQGMNGPTQIYKKACSDFILDVLNLVFSLAMGLFFAFAVTAVS</sequence>
<evidence type="ECO:0000256" key="3">
    <source>
        <dbReference type="ARBA" id="ARBA00022989"/>
    </source>
</evidence>
<evidence type="ECO:0000256" key="4">
    <source>
        <dbReference type="ARBA" id="ARBA00023136"/>
    </source>
</evidence>
<dbReference type="STRING" id="64144.ENSATEP00000033940"/>
<dbReference type="PANTHER" id="PTHR19282:SF456">
    <property type="entry name" value="CD63 MOLECULE"/>
    <property type="match status" value="1"/>
</dbReference>
<dbReference type="Gene3D" id="1.10.1450.10">
    <property type="entry name" value="Tetraspanin"/>
    <property type="match status" value="1"/>
</dbReference>